<reference evidence="2 3" key="1">
    <citation type="journal article" date="2015" name="MBio">
        <title>Enzymatic Degradation of Phenazines Can Generate Energy and Protect Sensitive Organisms from Toxicity.</title>
        <authorList>
            <person name="Costa K.C."/>
            <person name="Bergkessel M."/>
            <person name="Saunders S."/>
            <person name="Korlach J."/>
            <person name="Newman D.K."/>
        </authorList>
    </citation>
    <scope>NUCLEOTIDE SEQUENCE [LARGE SCALE GENOMIC DNA]</scope>
    <source>
        <strain evidence="2 3">CT6</strain>
    </source>
</reference>
<dbReference type="AlphaFoldDB" id="A0A0N9XPY4"/>
<gene>
    <name evidence="2" type="ORF">XA26_51860</name>
</gene>
<keyword evidence="1" id="KW-0472">Membrane</keyword>
<evidence type="ECO:0000313" key="2">
    <source>
        <dbReference type="EMBL" id="ALI28980.1"/>
    </source>
</evidence>
<dbReference type="EMBL" id="CP011269">
    <property type="protein sequence ID" value="ALI28980.1"/>
    <property type="molecule type" value="Genomic_DNA"/>
</dbReference>
<protein>
    <submittedName>
        <fullName evidence="2">Uncharacterized protein</fullName>
    </submittedName>
</protein>
<accession>A0A0N9XPY4</accession>
<dbReference type="Proteomes" id="UP000057134">
    <property type="component" value="Chromosome"/>
</dbReference>
<name>A0A0N9XPY4_MYCFO</name>
<feature type="transmembrane region" description="Helical" evidence="1">
    <location>
        <begin position="6"/>
        <end position="25"/>
    </location>
</feature>
<organism evidence="2 3">
    <name type="scientific">Mycolicibacterium fortuitum</name>
    <name type="common">Mycobacterium fortuitum</name>
    <dbReference type="NCBI Taxonomy" id="1766"/>
    <lineage>
        <taxon>Bacteria</taxon>
        <taxon>Bacillati</taxon>
        <taxon>Actinomycetota</taxon>
        <taxon>Actinomycetes</taxon>
        <taxon>Mycobacteriales</taxon>
        <taxon>Mycobacteriaceae</taxon>
        <taxon>Mycolicibacterium</taxon>
    </lineage>
</organism>
<proteinExistence type="predicted"/>
<keyword evidence="3" id="KW-1185">Reference proteome</keyword>
<dbReference type="KEGG" id="mft:XA26_51860"/>
<evidence type="ECO:0000313" key="3">
    <source>
        <dbReference type="Proteomes" id="UP000057134"/>
    </source>
</evidence>
<dbReference type="RefSeq" id="WP_157889003.1">
    <property type="nucleotide sequence ID" value="NZ_CP011269.1"/>
</dbReference>
<evidence type="ECO:0000256" key="1">
    <source>
        <dbReference type="SAM" id="Phobius"/>
    </source>
</evidence>
<sequence length="47" mass="5001">MSEMLQIIALMAVPATILLGLRRVVISQNRRLDAQAGDVALVAPTPS</sequence>
<keyword evidence="1" id="KW-1133">Transmembrane helix</keyword>
<keyword evidence="1" id="KW-0812">Transmembrane</keyword>